<keyword evidence="3" id="KW-1185">Reference proteome</keyword>
<name>A0A564Y844_HYMDI</name>
<proteinExistence type="predicted"/>
<gene>
    <name evidence="2" type="ORF">WMSIL1_LOCUS3576</name>
</gene>
<reference evidence="2 3" key="1">
    <citation type="submission" date="2019-07" db="EMBL/GenBank/DDBJ databases">
        <authorList>
            <person name="Jastrzebski P J."/>
            <person name="Paukszto L."/>
            <person name="Jastrzebski P J."/>
        </authorList>
    </citation>
    <scope>NUCLEOTIDE SEQUENCE [LARGE SCALE GENOMIC DNA]</scope>
    <source>
        <strain evidence="2 3">WMS-il1</strain>
    </source>
</reference>
<accession>A0A564Y844</accession>
<evidence type="ECO:0000256" key="1">
    <source>
        <dbReference type="SAM" id="MobiDB-lite"/>
    </source>
</evidence>
<evidence type="ECO:0000313" key="3">
    <source>
        <dbReference type="Proteomes" id="UP000321570"/>
    </source>
</evidence>
<evidence type="ECO:0000313" key="2">
    <source>
        <dbReference type="EMBL" id="VUZ43465.1"/>
    </source>
</evidence>
<feature type="region of interest" description="Disordered" evidence="1">
    <location>
        <begin position="102"/>
        <end position="217"/>
    </location>
</feature>
<feature type="compositionally biased region" description="Basic and acidic residues" evidence="1">
    <location>
        <begin position="206"/>
        <end position="215"/>
    </location>
</feature>
<organism evidence="2 3">
    <name type="scientific">Hymenolepis diminuta</name>
    <name type="common">Rat tapeworm</name>
    <dbReference type="NCBI Taxonomy" id="6216"/>
    <lineage>
        <taxon>Eukaryota</taxon>
        <taxon>Metazoa</taxon>
        <taxon>Spiralia</taxon>
        <taxon>Lophotrochozoa</taxon>
        <taxon>Platyhelminthes</taxon>
        <taxon>Cestoda</taxon>
        <taxon>Eucestoda</taxon>
        <taxon>Cyclophyllidea</taxon>
        <taxon>Hymenolepididae</taxon>
        <taxon>Hymenolepis</taxon>
    </lineage>
</organism>
<dbReference type="Proteomes" id="UP000321570">
    <property type="component" value="Unassembled WGS sequence"/>
</dbReference>
<feature type="compositionally biased region" description="Basic and acidic residues" evidence="1">
    <location>
        <begin position="133"/>
        <end position="154"/>
    </location>
</feature>
<feature type="compositionally biased region" description="Basic and acidic residues" evidence="1">
    <location>
        <begin position="102"/>
        <end position="123"/>
    </location>
</feature>
<dbReference type="EMBL" id="CABIJS010000111">
    <property type="protein sequence ID" value="VUZ43465.1"/>
    <property type="molecule type" value="Genomic_DNA"/>
</dbReference>
<protein>
    <submittedName>
        <fullName evidence="2">Uncharacterized protein</fullName>
    </submittedName>
</protein>
<sequence length="460" mass="53928">MIKPIEFGKSFKFPERRKFSAKLVKERFELSKTRAQEERVCEKRIRPKKVYIERQLWINRRPYRKGIVGKWPHFSSQIISVEDSRWPGKTYRYERERFSKEKEESVETKSIESESNESTKKVDNNCSDQIQDVETKTKDAEIIKNEENVSLKTEESEEQTEGTKTFDNNDDKEKPEEEVITEKMAALCVDEEANKSNESCPDDSEAEAKTKESTTEKLNFNGVESEIKEVEKAEFVKGEEAEEEQPRLYVPPFLREGYKPSCSHPINDQSFNKDYDGHKYKVGHKYSEKYQYQFDSPSGDRYRFFYPPSSSHQRTDYVPSSSYIRISYSPVNYQTPLYRPTQMSNYVGSGSPNCNFQSPIYRPDMVSSRVGYVPSVNCQSPGQNNMNGINHRVANQLYGSNQEMIYRPNSYSCNPLSRCQPMVFQSGQQFQRRPSKRYEDYYSSVRYFSPKSPYRPNDNY</sequence>
<dbReference type="AlphaFoldDB" id="A0A564Y844"/>
<feature type="compositionally biased region" description="Basic and acidic residues" evidence="1">
    <location>
        <begin position="167"/>
        <end position="181"/>
    </location>
</feature>